<comment type="caution">
    <text evidence="4">The sequence shown here is derived from an EMBL/GenBank/DDBJ whole genome shotgun (WGS) entry which is preliminary data.</text>
</comment>
<gene>
    <name evidence="4" type="ORF">NQ318_019349</name>
</gene>
<dbReference type="SMART" id="SM00115">
    <property type="entry name" value="CASc"/>
    <property type="match status" value="1"/>
</dbReference>
<feature type="region of interest" description="Disordered" evidence="2">
    <location>
        <begin position="294"/>
        <end position="375"/>
    </location>
</feature>
<dbReference type="InterPro" id="IPR001309">
    <property type="entry name" value="Pept_C14_p20"/>
</dbReference>
<feature type="compositionally biased region" description="Polar residues" evidence="2">
    <location>
        <begin position="308"/>
        <end position="333"/>
    </location>
</feature>
<accession>A0AAV8YA52</accession>
<dbReference type="AlphaFoldDB" id="A0AAV8YA52"/>
<protein>
    <recommendedName>
        <fullName evidence="3">Caspase family p20 domain-containing protein</fullName>
    </recommendedName>
</protein>
<dbReference type="GO" id="GO:0006508">
    <property type="term" value="P:proteolysis"/>
    <property type="evidence" value="ECO:0007669"/>
    <property type="project" value="InterPro"/>
</dbReference>
<dbReference type="SUPFAM" id="SSF52129">
    <property type="entry name" value="Caspase-like"/>
    <property type="match status" value="1"/>
</dbReference>
<evidence type="ECO:0000313" key="5">
    <source>
        <dbReference type="Proteomes" id="UP001162162"/>
    </source>
</evidence>
<reference evidence="4" key="1">
    <citation type="journal article" date="2023" name="Insect Mol. Biol.">
        <title>Genome sequencing provides insights into the evolution of gene families encoding plant cell wall-degrading enzymes in longhorned beetles.</title>
        <authorList>
            <person name="Shin N.R."/>
            <person name="Okamura Y."/>
            <person name="Kirsch R."/>
            <person name="Pauchet Y."/>
        </authorList>
    </citation>
    <scope>NUCLEOTIDE SEQUENCE</scope>
    <source>
        <strain evidence="4">AMC_N1</strain>
    </source>
</reference>
<dbReference type="InterPro" id="IPR015917">
    <property type="entry name" value="Pept_C14A"/>
</dbReference>
<dbReference type="EMBL" id="JAPWTK010000138">
    <property type="protein sequence ID" value="KAJ8948364.1"/>
    <property type="molecule type" value="Genomic_DNA"/>
</dbReference>
<evidence type="ECO:0000259" key="3">
    <source>
        <dbReference type="PROSITE" id="PS50208"/>
    </source>
</evidence>
<dbReference type="GO" id="GO:0004197">
    <property type="term" value="F:cysteine-type endopeptidase activity"/>
    <property type="evidence" value="ECO:0007669"/>
    <property type="project" value="InterPro"/>
</dbReference>
<evidence type="ECO:0000256" key="1">
    <source>
        <dbReference type="ARBA" id="ARBA00010134"/>
    </source>
</evidence>
<organism evidence="4 5">
    <name type="scientific">Aromia moschata</name>
    <dbReference type="NCBI Taxonomy" id="1265417"/>
    <lineage>
        <taxon>Eukaryota</taxon>
        <taxon>Metazoa</taxon>
        <taxon>Ecdysozoa</taxon>
        <taxon>Arthropoda</taxon>
        <taxon>Hexapoda</taxon>
        <taxon>Insecta</taxon>
        <taxon>Pterygota</taxon>
        <taxon>Neoptera</taxon>
        <taxon>Endopterygota</taxon>
        <taxon>Coleoptera</taxon>
        <taxon>Polyphaga</taxon>
        <taxon>Cucujiformia</taxon>
        <taxon>Chrysomeloidea</taxon>
        <taxon>Cerambycidae</taxon>
        <taxon>Cerambycinae</taxon>
        <taxon>Callichromatini</taxon>
        <taxon>Aromia</taxon>
    </lineage>
</organism>
<dbReference type="Gene3D" id="3.40.50.1460">
    <property type="match status" value="1"/>
</dbReference>
<dbReference type="Pfam" id="PF00656">
    <property type="entry name" value="Peptidase_C14"/>
    <property type="match status" value="1"/>
</dbReference>
<feature type="compositionally biased region" description="Polar residues" evidence="2">
    <location>
        <begin position="347"/>
        <end position="358"/>
    </location>
</feature>
<sequence length="375" mass="43238">MPLLKPSYGEDETIEIKPSTELIADEYEHSRKSTKNIAVHLFTTKWDVDEENVRLFKETLNKNNYEIKPDHVHCLETDNIYKVLEEICTDNDEESPVDGLIIYISGYCQNQAREGALDAFNGTEHFIINIQDIWGKFTSYNCPKLKNKPKIFMFHITSPTQIQTDSMRYRSSFYNLAYDTPAEADILIVYHKTDAMYQRDFTEYLCDNIEKYGRTEDAISVVTCLGSVLFDTRPIIISTLTRKFYFTPSELRGIHFDIDQSQKRLKEHLEEVDAKLSRVDKGVEKKKKFFSFNLGKRRPKEEPAQKTAVPSNRSVNKSGNTQTDSNIRSSVRSGNEIRSPRSSRSSTTGNEIPQNAISRSGADGKPRWRHVYKNN</sequence>
<evidence type="ECO:0000313" key="4">
    <source>
        <dbReference type="EMBL" id="KAJ8948364.1"/>
    </source>
</evidence>
<proteinExistence type="inferred from homology"/>
<dbReference type="PROSITE" id="PS50208">
    <property type="entry name" value="CASPASE_P20"/>
    <property type="match status" value="1"/>
</dbReference>
<keyword evidence="5" id="KW-1185">Reference proteome</keyword>
<dbReference type="InterPro" id="IPR011600">
    <property type="entry name" value="Pept_C14_caspase"/>
</dbReference>
<feature type="domain" description="Caspase family p20" evidence="3">
    <location>
        <begin position="115"/>
        <end position="161"/>
    </location>
</feature>
<evidence type="ECO:0000256" key="2">
    <source>
        <dbReference type="SAM" id="MobiDB-lite"/>
    </source>
</evidence>
<dbReference type="InterPro" id="IPR029030">
    <property type="entry name" value="Caspase-like_dom_sf"/>
</dbReference>
<comment type="similarity">
    <text evidence="1">Belongs to the peptidase C14A family.</text>
</comment>
<dbReference type="Proteomes" id="UP001162162">
    <property type="component" value="Unassembled WGS sequence"/>
</dbReference>
<name>A0AAV8YA52_9CUCU</name>